<dbReference type="PANTHER" id="PTHR23124:SF132">
    <property type="entry name" value="C-TYPE LECTIN DOMAIN-CONTAINING PROTEIN"/>
    <property type="match status" value="1"/>
</dbReference>
<feature type="signal peptide" evidence="1">
    <location>
        <begin position="1"/>
        <end position="15"/>
    </location>
</feature>
<gene>
    <name evidence="2" type="primary">Cnig_chr_V.g16897</name>
    <name evidence="2" type="ORF">B9Z55_016897</name>
</gene>
<evidence type="ECO:0000256" key="1">
    <source>
        <dbReference type="SAM" id="SignalP"/>
    </source>
</evidence>
<comment type="caution">
    <text evidence="2">The sequence shown here is derived from an EMBL/GenBank/DDBJ whole genome shotgun (WGS) entry which is preliminary data.</text>
</comment>
<name>A0A2G5T7D3_9PELO</name>
<dbReference type="Proteomes" id="UP000230233">
    <property type="component" value="Chromosome V"/>
</dbReference>
<protein>
    <recommendedName>
        <fullName evidence="4">C-type lectin domain-containing protein</fullName>
    </recommendedName>
</protein>
<dbReference type="AlphaFoldDB" id="A0A2G5T7D3"/>
<evidence type="ECO:0000313" key="2">
    <source>
        <dbReference type="EMBL" id="PIC23073.1"/>
    </source>
</evidence>
<keyword evidence="3" id="KW-1185">Reference proteome</keyword>
<dbReference type="Gene3D" id="3.10.100.10">
    <property type="entry name" value="Mannose-Binding Protein A, subunit A"/>
    <property type="match status" value="1"/>
</dbReference>
<evidence type="ECO:0000313" key="3">
    <source>
        <dbReference type="Proteomes" id="UP000230233"/>
    </source>
</evidence>
<accession>A0A2G5T7D3</accession>
<feature type="chain" id="PRO_5013942460" description="C-type lectin domain-containing protein" evidence="1">
    <location>
        <begin position="16"/>
        <end position="290"/>
    </location>
</feature>
<proteinExistence type="predicted"/>
<sequence>MKIFLFIVLIICTIGIEVKEINIVVFRGSISVGTCPTSIEKDYLKCAYQCVKNTSCQFFSFPPTGICFLCKYNTTFSVDKSVLRSYIGVKTFNLTIDPRPYCSVNNHTVLSALEFEASSSSSMVKTTPIPPSKSCPQYFKLIERHSIQWCFGIGHKTNWAAMNQSSASMVCQHLNATITGLETVEELELAKEGITQYLSTSTIPYQGIGAWIDGKRKSATGEFQFEDPYLKQHAGSEWYLGQQGKGDCVRMMVFRNTSDSRNGKLFTVNCTSTSEENVPTSAVICGTPAK</sequence>
<dbReference type="SUPFAM" id="SSF56436">
    <property type="entry name" value="C-type lectin-like"/>
    <property type="match status" value="1"/>
</dbReference>
<dbReference type="PANTHER" id="PTHR23124">
    <property type="entry name" value="C-TYPE LECTIN DOMAIN-CONTAINING PROTEIN-RELATED-RELATED"/>
    <property type="match status" value="1"/>
</dbReference>
<reference evidence="3" key="1">
    <citation type="submission" date="2017-10" db="EMBL/GenBank/DDBJ databases">
        <title>Rapid genome shrinkage in a self-fertile nematode reveals novel sperm competition proteins.</title>
        <authorList>
            <person name="Yin D."/>
            <person name="Schwarz E.M."/>
            <person name="Thomas C.G."/>
            <person name="Felde R.L."/>
            <person name="Korf I.F."/>
            <person name="Cutter A.D."/>
            <person name="Schartner C.M."/>
            <person name="Ralston E.J."/>
            <person name="Meyer B.J."/>
            <person name="Haag E.S."/>
        </authorList>
    </citation>
    <scope>NUCLEOTIDE SEQUENCE [LARGE SCALE GENOMIC DNA]</scope>
    <source>
        <strain evidence="3">JU1422</strain>
    </source>
</reference>
<dbReference type="CDD" id="cd00037">
    <property type="entry name" value="CLECT"/>
    <property type="match status" value="1"/>
</dbReference>
<dbReference type="InterPro" id="IPR016186">
    <property type="entry name" value="C-type_lectin-like/link_sf"/>
</dbReference>
<keyword evidence="1" id="KW-0732">Signal</keyword>
<organism evidence="2 3">
    <name type="scientific">Caenorhabditis nigoni</name>
    <dbReference type="NCBI Taxonomy" id="1611254"/>
    <lineage>
        <taxon>Eukaryota</taxon>
        <taxon>Metazoa</taxon>
        <taxon>Ecdysozoa</taxon>
        <taxon>Nematoda</taxon>
        <taxon>Chromadorea</taxon>
        <taxon>Rhabditida</taxon>
        <taxon>Rhabditina</taxon>
        <taxon>Rhabditomorpha</taxon>
        <taxon>Rhabditoidea</taxon>
        <taxon>Rhabditidae</taxon>
        <taxon>Peloderinae</taxon>
        <taxon>Caenorhabditis</taxon>
    </lineage>
</organism>
<evidence type="ECO:0008006" key="4">
    <source>
        <dbReference type="Google" id="ProtNLM"/>
    </source>
</evidence>
<dbReference type="OrthoDB" id="10428488at2759"/>
<dbReference type="InterPro" id="IPR016187">
    <property type="entry name" value="CTDL_fold"/>
</dbReference>
<dbReference type="EMBL" id="PDUG01000005">
    <property type="protein sequence ID" value="PIC23073.1"/>
    <property type="molecule type" value="Genomic_DNA"/>
</dbReference>